<evidence type="ECO:0000256" key="3">
    <source>
        <dbReference type="SAM" id="MobiDB-lite"/>
    </source>
</evidence>
<name>A0ABQ8HSR3_9ROSI</name>
<dbReference type="SMART" id="SM00054">
    <property type="entry name" value="EFh"/>
    <property type="match status" value="3"/>
</dbReference>
<dbReference type="SUPFAM" id="SSF47473">
    <property type="entry name" value="EF-hand"/>
    <property type="match status" value="1"/>
</dbReference>
<accession>A0ABQ8HSR3</accession>
<proteinExistence type="predicted"/>
<evidence type="ECO:0000313" key="6">
    <source>
        <dbReference type="Proteomes" id="UP000827721"/>
    </source>
</evidence>
<feature type="domain" description="EF-hand" evidence="4">
    <location>
        <begin position="47"/>
        <end position="82"/>
    </location>
</feature>
<organism evidence="5 6">
    <name type="scientific">Xanthoceras sorbifolium</name>
    <dbReference type="NCBI Taxonomy" id="99658"/>
    <lineage>
        <taxon>Eukaryota</taxon>
        <taxon>Viridiplantae</taxon>
        <taxon>Streptophyta</taxon>
        <taxon>Embryophyta</taxon>
        <taxon>Tracheophyta</taxon>
        <taxon>Spermatophyta</taxon>
        <taxon>Magnoliopsida</taxon>
        <taxon>eudicotyledons</taxon>
        <taxon>Gunneridae</taxon>
        <taxon>Pentapetalae</taxon>
        <taxon>rosids</taxon>
        <taxon>malvids</taxon>
        <taxon>Sapindales</taxon>
        <taxon>Sapindaceae</taxon>
        <taxon>Xanthoceroideae</taxon>
        <taxon>Xanthoceras</taxon>
    </lineage>
</organism>
<dbReference type="InterPro" id="IPR002048">
    <property type="entry name" value="EF_hand_dom"/>
</dbReference>
<dbReference type="InterPro" id="IPR011992">
    <property type="entry name" value="EF-hand-dom_pair"/>
</dbReference>
<dbReference type="Pfam" id="PF13833">
    <property type="entry name" value="EF-hand_8"/>
    <property type="match status" value="1"/>
</dbReference>
<dbReference type="Gene3D" id="1.10.238.10">
    <property type="entry name" value="EF-hand"/>
    <property type="match status" value="2"/>
</dbReference>
<dbReference type="InterPro" id="IPR050145">
    <property type="entry name" value="Centrin_CML-like"/>
</dbReference>
<gene>
    <name evidence="5" type="ORF">JRO89_XS07G0052600</name>
</gene>
<dbReference type="EMBL" id="JAFEMO010000007">
    <property type="protein sequence ID" value="KAH7567324.1"/>
    <property type="molecule type" value="Genomic_DNA"/>
</dbReference>
<dbReference type="PROSITE" id="PS50222">
    <property type="entry name" value="EF_HAND_2"/>
    <property type="match status" value="2"/>
</dbReference>
<evidence type="ECO:0000313" key="5">
    <source>
        <dbReference type="EMBL" id="KAH7567324.1"/>
    </source>
</evidence>
<dbReference type="Proteomes" id="UP000827721">
    <property type="component" value="Unassembled WGS sequence"/>
</dbReference>
<dbReference type="Pfam" id="PF13499">
    <property type="entry name" value="EF-hand_7"/>
    <property type="match status" value="1"/>
</dbReference>
<feature type="domain" description="EF-hand" evidence="4">
    <location>
        <begin position="154"/>
        <end position="187"/>
    </location>
</feature>
<dbReference type="InterPro" id="IPR018247">
    <property type="entry name" value="EF_Hand_1_Ca_BS"/>
</dbReference>
<reference evidence="5 6" key="1">
    <citation type="submission" date="2021-02" db="EMBL/GenBank/DDBJ databases">
        <title>Plant Genome Project.</title>
        <authorList>
            <person name="Zhang R.-G."/>
        </authorList>
    </citation>
    <scope>NUCLEOTIDE SEQUENCE [LARGE SCALE GENOMIC DNA]</scope>
    <source>
        <tissue evidence="5">Leaves</tissue>
    </source>
</reference>
<dbReference type="PROSITE" id="PS00018">
    <property type="entry name" value="EF_HAND_1"/>
    <property type="match status" value="2"/>
</dbReference>
<sequence>MATAMVSKPSKWFSNKTLKLSLPRLLRSKSKSSSPSSPTPLTPRNDPKEEQLQQVFRHFDTNGDGKISAEELKSYFASIGESMSDDEVQGVIKDFSNSNNLLEFREFVRLIMEGHNEVDDDLRRAFEMYEADKGSGCITPRGLQRMLNRLGDVRSHEECVAIIRVFDLDGNGVLDFHEFHHMMSCPQ</sequence>
<dbReference type="PANTHER" id="PTHR23050">
    <property type="entry name" value="CALCIUM BINDING PROTEIN"/>
    <property type="match status" value="1"/>
</dbReference>
<keyword evidence="6" id="KW-1185">Reference proteome</keyword>
<evidence type="ECO:0000259" key="4">
    <source>
        <dbReference type="PROSITE" id="PS50222"/>
    </source>
</evidence>
<evidence type="ECO:0000256" key="2">
    <source>
        <dbReference type="ARBA" id="ARBA00022837"/>
    </source>
</evidence>
<evidence type="ECO:0000256" key="1">
    <source>
        <dbReference type="ARBA" id="ARBA00022737"/>
    </source>
</evidence>
<dbReference type="CDD" id="cd00051">
    <property type="entry name" value="EFh"/>
    <property type="match status" value="2"/>
</dbReference>
<comment type="caution">
    <text evidence="5">The sequence shown here is derived from an EMBL/GenBank/DDBJ whole genome shotgun (WGS) entry which is preliminary data.</text>
</comment>
<protein>
    <recommendedName>
        <fullName evidence="4">EF-hand domain-containing protein</fullName>
    </recommendedName>
</protein>
<keyword evidence="2" id="KW-0106">Calcium</keyword>
<keyword evidence="1" id="KW-0677">Repeat</keyword>
<feature type="region of interest" description="Disordered" evidence="3">
    <location>
        <begin position="24"/>
        <end position="49"/>
    </location>
</feature>
<feature type="compositionally biased region" description="Low complexity" evidence="3">
    <location>
        <begin position="24"/>
        <end position="36"/>
    </location>
</feature>